<dbReference type="OrthoDB" id="3928876at2759"/>
<feature type="compositionally biased region" description="Basic and acidic residues" evidence="1">
    <location>
        <begin position="217"/>
        <end position="226"/>
    </location>
</feature>
<dbReference type="GeneID" id="25296167"/>
<name>A0A0D2FJN6_9EURO</name>
<evidence type="ECO:0000313" key="3">
    <source>
        <dbReference type="EMBL" id="KIX02157.1"/>
    </source>
</evidence>
<feature type="compositionally biased region" description="Basic and acidic residues" evidence="1">
    <location>
        <begin position="198"/>
        <end position="208"/>
    </location>
</feature>
<keyword evidence="2" id="KW-0472">Membrane</keyword>
<gene>
    <name evidence="3" type="ORF">Z518_08096</name>
</gene>
<keyword evidence="2" id="KW-0812">Transmembrane</keyword>
<dbReference type="STRING" id="1442369.A0A0D2FJN6"/>
<dbReference type="VEuPathDB" id="FungiDB:Z518_08096"/>
<feature type="compositionally biased region" description="Polar residues" evidence="1">
    <location>
        <begin position="235"/>
        <end position="245"/>
    </location>
</feature>
<dbReference type="Pfam" id="PF16015">
    <property type="entry name" value="Promethin"/>
    <property type="match status" value="1"/>
</dbReference>
<dbReference type="AlphaFoldDB" id="A0A0D2FJN6"/>
<feature type="transmembrane region" description="Helical" evidence="2">
    <location>
        <begin position="66"/>
        <end position="85"/>
    </location>
</feature>
<dbReference type="EMBL" id="KN847480">
    <property type="protein sequence ID" value="KIX02157.1"/>
    <property type="molecule type" value="Genomic_DNA"/>
</dbReference>
<keyword evidence="2" id="KW-1133">Transmembrane helix</keyword>
<proteinExistence type="predicted"/>
<sequence length="265" mass="27889">MSAEQVSSVAGGGMTGSDLGTMTGALQGSINNLVNLGTNYLDRFFPPEKRERWKTWLTEFATQRPYVASFLLSQIALSGLPLVLFGVMSITVLIFAFLAGILVGVVGALLFVVVVLGFALIIFLPTLFFTTSAAVFIWLWGVGTYFIIKWFNQKEVPGIHSDVASGLAKFSGPSDLSGINGNPLGAEGESADPPVPTQHEKTPSKSGEKGSTNSAQHRAEGKENQAHQRKHAANRPSSVGATSKVTGPVDGVPKSVGDTGKAVGI</sequence>
<feature type="region of interest" description="Disordered" evidence="1">
    <location>
        <begin position="181"/>
        <end position="265"/>
    </location>
</feature>
<feature type="transmembrane region" description="Helical" evidence="2">
    <location>
        <begin position="127"/>
        <end position="148"/>
    </location>
</feature>
<accession>A0A0D2FJN6</accession>
<dbReference type="HOGENOM" id="CLU_085422_0_0_1"/>
<organism evidence="3 4">
    <name type="scientific">Rhinocladiella mackenziei CBS 650.93</name>
    <dbReference type="NCBI Taxonomy" id="1442369"/>
    <lineage>
        <taxon>Eukaryota</taxon>
        <taxon>Fungi</taxon>
        <taxon>Dikarya</taxon>
        <taxon>Ascomycota</taxon>
        <taxon>Pezizomycotina</taxon>
        <taxon>Eurotiomycetes</taxon>
        <taxon>Chaetothyriomycetidae</taxon>
        <taxon>Chaetothyriales</taxon>
        <taxon>Herpotrichiellaceae</taxon>
        <taxon>Rhinocladiella</taxon>
    </lineage>
</organism>
<protein>
    <submittedName>
        <fullName evidence="3">Uncharacterized protein</fullName>
    </submittedName>
</protein>
<dbReference type="RefSeq" id="XP_013269293.1">
    <property type="nucleotide sequence ID" value="XM_013413839.1"/>
</dbReference>
<evidence type="ECO:0000256" key="2">
    <source>
        <dbReference type="SAM" id="Phobius"/>
    </source>
</evidence>
<dbReference type="Proteomes" id="UP000053617">
    <property type="component" value="Unassembled WGS sequence"/>
</dbReference>
<evidence type="ECO:0000256" key="1">
    <source>
        <dbReference type="SAM" id="MobiDB-lite"/>
    </source>
</evidence>
<reference evidence="3 4" key="1">
    <citation type="submission" date="2015-01" db="EMBL/GenBank/DDBJ databases">
        <title>The Genome Sequence of Rhinocladiella mackenzie CBS 650.93.</title>
        <authorList>
            <consortium name="The Broad Institute Genomics Platform"/>
            <person name="Cuomo C."/>
            <person name="de Hoog S."/>
            <person name="Gorbushina A."/>
            <person name="Stielow B."/>
            <person name="Teixiera M."/>
            <person name="Abouelleil A."/>
            <person name="Chapman S.B."/>
            <person name="Priest M."/>
            <person name="Young S.K."/>
            <person name="Wortman J."/>
            <person name="Nusbaum C."/>
            <person name="Birren B."/>
        </authorList>
    </citation>
    <scope>NUCLEOTIDE SEQUENCE [LARGE SCALE GENOMIC DNA]</scope>
    <source>
        <strain evidence="3 4">CBS 650.93</strain>
    </source>
</reference>
<keyword evidence="4" id="KW-1185">Reference proteome</keyword>
<evidence type="ECO:0000313" key="4">
    <source>
        <dbReference type="Proteomes" id="UP000053617"/>
    </source>
</evidence>
<feature type="transmembrane region" description="Helical" evidence="2">
    <location>
        <begin position="92"/>
        <end position="121"/>
    </location>
</feature>